<keyword evidence="4" id="KW-1185">Reference proteome</keyword>
<dbReference type="OrthoDB" id="3247499at2759"/>
<name>A0A165SG81_9AGAM</name>
<dbReference type="PROSITE" id="PS50181">
    <property type="entry name" value="FBOX"/>
    <property type="match status" value="1"/>
</dbReference>
<dbReference type="Pfam" id="PF12937">
    <property type="entry name" value="F-box-like"/>
    <property type="match status" value="1"/>
</dbReference>
<feature type="domain" description="F-box" evidence="2">
    <location>
        <begin position="1"/>
        <end position="41"/>
    </location>
</feature>
<feature type="chain" id="PRO_5007866387" description="F-box domain-containing protein" evidence="1">
    <location>
        <begin position="23"/>
        <end position="353"/>
    </location>
</feature>
<dbReference type="Proteomes" id="UP000076761">
    <property type="component" value="Unassembled WGS sequence"/>
</dbReference>
<dbReference type="Gene3D" id="1.20.1280.50">
    <property type="match status" value="1"/>
</dbReference>
<protein>
    <recommendedName>
        <fullName evidence="2">F-box domain-containing protein</fullName>
    </recommendedName>
</protein>
<dbReference type="InterPro" id="IPR032675">
    <property type="entry name" value="LRR_dom_sf"/>
</dbReference>
<dbReference type="SUPFAM" id="SSF81383">
    <property type="entry name" value="F-box domain"/>
    <property type="match status" value="1"/>
</dbReference>
<dbReference type="InterPro" id="IPR036047">
    <property type="entry name" value="F-box-like_dom_sf"/>
</dbReference>
<evidence type="ECO:0000256" key="1">
    <source>
        <dbReference type="SAM" id="SignalP"/>
    </source>
</evidence>
<dbReference type="STRING" id="1314782.A0A165SG81"/>
<feature type="signal peptide" evidence="1">
    <location>
        <begin position="1"/>
        <end position="22"/>
    </location>
</feature>
<organism evidence="3 4">
    <name type="scientific">Neolentinus lepideus HHB14362 ss-1</name>
    <dbReference type="NCBI Taxonomy" id="1314782"/>
    <lineage>
        <taxon>Eukaryota</taxon>
        <taxon>Fungi</taxon>
        <taxon>Dikarya</taxon>
        <taxon>Basidiomycota</taxon>
        <taxon>Agaricomycotina</taxon>
        <taxon>Agaricomycetes</taxon>
        <taxon>Gloeophyllales</taxon>
        <taxon>Gloeophyllaceae</taxon>
        <taxon>Neolentinus</taxon>
    </lineage>
</organism>
<evidence type="ECO:0000313" key="3">
    <source>
        <dbReference type="EMBL" id="KZT25110.1"/>
    </source>
</evidence>
<evidence type="ECO:0000259" key="2">
    <source>
        <dbReference type="PROSITE" id="PS50181"/>
    </source>
</evidence>
<dbReference type="Gene3D" id="3.80.10.10">
    <property type="entry name" value="Ribonuclease Inhibitor"/>
    <property type="match status" value="1"/>
</dbReference>
<dbReference type="SUPFAM" id="SSF52047">
    <property type="entry name" value="RNI-like"/>
    <property type="match status" value="1"/>
</dbReference>
<evidence type="ECO:0000313" key="4">
    <source>
        <dbReference type="Proteomes" id="UP000076761"/>
    </source>
</evidence>
<proteinExistence type="predicted"/>
<dbReference type="AlphaFoldDB" id="A0A165SG81"/>
<dbReference type="EMBL" id="KV425573">
    <property type="protein sequence ID" value="KZT25110.1"/>
    <property type="molecule type" value="Genomic_DNA"/>
</dbReference>
<sequence length="353" mass="37883">SLPTETWYAVFSALPLSSLLHATLVSQQWHSIVDCILYASLSIHDSLSPAPSRTNTLLATLQARPYLAAYPKRLYIRWHVRSPSKPRGALDLSLLAPAEQALTALSQVLPTLTELTALDLLFGPAGVRFPPSTLLSACLFPSLASLTLAGLSTSTPSALTSFLTQHPTLTHLRLCDTPHALPLPASALPHLTSFKGSPSTAAALLPGRAVASLTLLGVHPEFVSAVSLEHMARACVRVLDLGLMSVTPPLLRDVSRYFTQLQVLRVRLALRHTLHFALSGIALLAALTPVLSSFPLLAELDLSPTDVPGRAQPAEEHSLCATYGRACPSLVRVVFPSGAEWWQGEGMWIGRCL</sequence>
<dbReference type="InterPro" id="IPR001810">
    <property type="entry name" value="F-box_dom"/>
</dbReference>
<gene>
    <name evidence="3" type="ORF">NEOLEDRAFT_1065699</name>
</gene>
<accession>A0A165SG81</accession>
<feature type="non-terminal residue" evidence="3">
    <location>
        <position position="1"/>
    </location>
</feature>
<keyword evidence="1" id="KW-0732">Signal</keyword>
<reference evidence="3 4" key="1">
    <citation type="journal article" date="2016" name="Mol. Biol. Evol.">
        <title>Comparative Genomics of Early-Diverging Mushroom-Forming Fungi Provides Insights into the Origins of Lignocellulose Decay Capabilities.</title>
        <authorList>
            <person name="Nagy L.G."/>
            <person name="Riley R."/>
            <person name="Tritt A."/>
            <person name="Adam C."/>
            <person name="Daum C."/>
            <person name="Floudas D."/>
            <person name="Sun H."/>
            <person name="Yadav J.S."/>
            <person name="Pangilinan J."/>
            <person name="Larsson K.H."/>
            <person name="Matsuura K."/>
            <person name="Barry K."/>
            <person name="Labutti K."/>
            <person name="Kuo R."/>
            <person name="Ohm R.A."/>
            <person name="Bhattacharya S.S."/>
            <person name="Shirouzu T."/>
            <person name="Yoshinaga Y."/>
            <person name="Martin F.M."/>
            <person name="Grigoriev I.V."/>
            <person name="Hibbett D.S."/>
        </authorList>
    </citation>
    <scope>NUCLEOTIDE SEQUENCE [LARGE SCALE GENOMIC DNA]</scope>
    <source>
        <strain evidence="3 4">HHB14362 ss-1</strain>
    </source>
</reference>
<dbReference type="InParanoid" id="A0A165SG81"/>